<dbReference type="eggNOG" id="COG1733">
    <property type="taxonomic scope" value="Bacteria"/>
</dbReference>
<dbReference type="PANTHER" id="PTHR33204">
    <property type="entry name" value="TRANSCRIPTIONAL REGULATOR, MARR FAMILY"/>
    <property type="match status" value="1"/>
</dbReference>
<dbReference type="InterPro" id="IPR036527">
    <property type="entry name" value="SCP2_sterol-bd_dom_sf"/>
</dbReference>
<dbReference type="InterPro" id="IPR036390">
    <property type="entry name" value="WH_DNA-bd_sf"/>
</dbReference>
<protein>
    <recommendedName>
        <fullName evidence="4">HTH hxlR-type domain-containing protein</fullName>
    </recommendedName>
</protein>
<dbReference type="InterPro" id="IPR002577">
    <property type="entry name" value="HTH_HxlR"/>
</dbReference>
<feature type="domain" description="HTH hxlR-type" evidence="4">
    <location>
        <begin position="14"/>
        <end position="112"/>
    </location>
</feature>
<dbReference type="SUPFAM" id="SSF46785">
    <property type="entry name" value="Winged helix' DNA-binding domain"/>
    <property type="match status" value="1"/>
</dbReference>
<sequence length="219" mass="23940">MASRRTYGSYDDGCAAAHALDLVGERWSLIVVRELMLGPKRFTDLRTGVLGASANVLSQRLRDLEDAGVVRRVTLGPPTRAQVYELTEWGLELEPVLRALGRWGVRSPTMPHGAQVSNETTVLSMRTMLEDTPLGDVQVRLELRLGRGDVIRIDTTDGLVIERGAATDPDAVVTTESTVFTSMAFYGRDLDEAVDAGDATVDGDRAAVRRFLDLLPELT</sequence>
<evidence type="ECO:0000313" key="6">
    <source>
        <dbReference type="Proteomes" id="UP000028488"/>
    </source>
</evidence>
<reference evidence="5 6" key="1">
    <citation type="submission" date="2014-07" db="EMBL/GenBank/DDBJ databases">
        <title>Genome Sequence of Rhodococcus opacus Strain R7, a Biodegrader of Mono- and Polycyclic Aromatic Hydrocarbons.</title>
        <authorList>
            <person name="Di Gennaro P."/>
            <person name="Zampolli J."/>
            <person name="Presti I."/>
            <person name="Cappelletti M."/>
            <person name="D'Ursi P."/>
            <person name="Orro A."/>
            <person name="Mezzelani A."/>
            <person name="Milanesi L."/>
        </authorList>
    </citation>
    <scope>NUCLEOTIDE SEQUENCE [LARGE SCALE GENOMIC DNA]</scope>
    <source>
        <strain evidence="5 6">R7</strain>
    </source>
</reference>
<dbReference type="SUPFAM" id="SSF55718">
    <property type="entry name" value="SCP-like"/>
    <property type="match status" value="1"/>
</dbReference>
<dbReference type="PROSITE" id="PS51118">
    <property type="entry name" value="HTH_HXLR"/>
    <property type="match status" value="1"/>
</dbReference>
<keyword evidence="3" id="KW-0804">Transcription</keyword>
<dbReference type="EMBL" id="CP008947">
    <property type="protein sequence ID" value="AII07670.1"/>
    <property type="molecule type" value="Genomic_DNA"/>
</dbReference>
<dbReference type="GO" id="GO:0003677">
    <property type="term" value="F:DNA binding"/>
    <property type="evidence" value="ECO:0007669"/>
    <property type="project" value="UniProtKB-KW"/>
</dbReference>
<dbReference type="InterPro" id="IPR036388">
    <property type="entry name" value="WH-like_DNA-bd_sf"/>
</dbReference>
<dbReference type="Pfam" id="PF01638">
    <property type="entry name" value="HxlR"/>
    <property type="match status" value="1"/>
</dbReference>
<evidence type="ECO:0000259" key="4">
    <source>
        <dbReference type="PROSITE" id="PS51118"/>
    </source>
</evidence>
<evidence type="ECO:0000256" key="3">
    <source>
        <dbReference type="ARBA" id="ARBA00023163"/>
    </source>
</evidence>
<keyword evidence="1" id="KW-0805">Transcription regulation</keyword>
<dbReference type="Proteomes" id="UP000028488">
    <property type="component" value="Chromosome"/>
</dbReference>
<proteinExistence type="predicted"/>
<gene>
    <name evidence="5" type="ORF">EP51_24680</name>
</gene>
<evidence type="ECO:0000313" key="5">
    <source>
        <dbReference type="EMBL" id="AII07670.1"/>
    </source>
</evidence>
<dbReference type="Gene3D" id="1.10.10.10">
    <property type="entry name" value="Winged helix-like DNA-binding domain superfamily/Winged helix DNA-binding domain"/>
    <property type="match status" value="1"/>
</dbReference>
<keyword evidence="2" id="KW-0238">DNA-binding</keyword>
<dbReference type="PANTHER" id="PTHR33204:SF18">
    <property type="entry name" value="TRANSCRIPTIONAL REGULATORY PROTEIN"/>
    <property type="match status" value="1"/>
</dbReference>
<evidence type="ECO:0000256" key="2">
    <source>
        <dbReference type="ARBA" id="ARBA00023125"/>
    </source>
</evidence>
<organism evidence="5 6">
    <name type="scientific">Rhodococcus opacus</name>
    <name type="common">Nocardia opaca</name>
    <dbReference type="NCBI Taxonomy" id="37919"/>
    <lineage>
        <taxon>Bacteria</taxon>
        <taxon>Bacillati</taxon>
        <taxon>Actinomycetota</taxon>
        <taxon>Actinomycetes</taxon>
        <taxon>Mycobacteriales</taxon>
        <taxon>Nocardiaceae</taxon>
        <taxon>Rhodococcus</taxon>
    </lineage>
</organism>
<accession>A0A076ENL4</accession>
<dbReference type="AlphaFoldDB" id="A0A076ENL4"/>
<dbReference type="Gene3D" id="3.30.1050.10">
    <property type="entry name" value="SCP2 sterol-binding domain"/>
    <property type="match status" value="1"/>
</dbReference>
<name>A0A076ENL4_RHOOP</name>
<dbReference type="RefSeq" id="WP_037230154.1">
    <property type="nucleotide sequence ID" value="NZ_CP008947.1"/>
</dbReference>
<evidence type="ECO:0000256" key="1">
    <source>
        <dbReference type="ARBA" id="ARBA00023015"/>
    </source>
</evidence>